<feature type="region of interest" description="Disordered" evidence="4">
    <location>
        <begin position="373"/>
        <end position="411"/>
    </location>
</feature>
<evidence type="ECO:0000256" key="4">
    <source>
        <dbReference type="SAM" id="MobiDB-lite"/>
    </source>
</evidence>
<accession>A0ABU0LEQ7</accession>
<dbReference type="EMBL" id="JAUSVY010000004">
    <property type="protein sequence ID" value="MDQ0505621.1"/>
    <property type="molecule type" value="Genomic_DNA"/>
</dbReference>
<evidence type="ECO:0000259" key="7">
    <source>
        <dbReference type="Pfam" id="PF25917"/>
    </source>
</evidence>
<dbReference type="InterPro" id="IPR058624">
    <property type="entry name" value="MdtA-like_HH"/>
</dbReference>
<feature type="domain" description="Multidrug resistance protein MdtA-like beta-barrel" evidence="8">
    <location>
        <begin position="216"/>
        <end position="297"/>
    </location>
</feature>
<organism evidence="10 11">
    <name type="scientific">Xanthobacter agilis</name>
    <dbReference type="NCBI Taxonomy" id="47492"/>
    <lineage>
        <taxon>Bacteria</taxon>
        <taxon>Pseudomonadati</taxon>
        <taxon>Pseudomonadota</taxon>
        <taxon>Alphaproteobacteria</taxon>
        <taxon>Hyphomicrobiales</taxon>
        <taxon>Xanthobacteraceae</taxon>
        <taxon>Xanthobacter</taxon>
    </lineage>
</organism>
<feature type="domain" description="Multidrug resistance protein MdtA-like barrel-sandwich hybrid" evidence="7">
    <location>
        <begin position="64"/>
        <end position="201"/>
    </location>
</feature>
<keyword evidence="11" id="KW-1185">Reference proteome</keyword>
<evidence type="ECO:0000256" key="3">
    <source>
        <dbReference type="SAM" id="Coils"/>
    </source>
</evidence>
<comment type="subcellular location">
    <subcellularLocation>
        <location evidence="1">Cell envelope</location>
    </subcellularLocation>
</comment>
<feature type="compositionally biased region" description="Basic and acidic residues" evidence="4">
    <location>
        <begin position="379"/>
        <end position="411"/>
    </location>
</feature>
<dbReference type="PANTHER" id="PTHR30158">
    <property type="entry name" value="ACRA/E-RELATED COMPONENT OF DRUG EFFLUX TRANSPORTER"/>
    <property type="match status" value="1"/>
</dbReference>
<evidence type="ECO:0000256" key="5">
    <source>
        <dbReference type="SAM" id="SignalP"/>
    </source>
</evidence>
<evidence type="ECO:0000256" key="2">
    <source>
        <dbReference type="ARBA" id="ARBA00009477"/>
    </source>
</evidence>
<dbReference type="NCBIfam" id="TIGR01730">
    <property type="entry name" value="RND_mfp"/>
    <property type="match status" value="1"/>
</dbReference>
<evidence type="ECO:0000313" key="10">
    <source>
        <dbReference type="EMBL" id="MDQ0505621.1"/>
    </source>
</evidence>
<dbReference type="SUPFAM" id="SSF111369">
    <property type="entry name" value="HlyD-like secretion proteins"/>
    <property type="match status" value="1"/>
</dbReference>
<dbReference type="Pfam" id="PF25944">
    <property type="entry name" value="Beta-barrel_RND"/>
    <property type="match status" value="1"/>
</dbReference>
<evidence type="ECO:0000259" key="8">
    <source>
        <dbReference type="Pfam" id="PF25944"/>
    </source>
</evidence>
<feature type="domain" description="Multidrug resistance protein MdtA-like C-terminal permuted SH3" evidence="9">
    <location>
        <begin position="304"/>
        <end position="363"/>
    </location>
</feature>
<keyword evidence="5" id="KW-0732">Signal</keyword>
<feature type="non-terminal residue" evidence="10">
    <location>
        <position position="411"/>
    </location>
</feature>
<keyword evidence="3" id="KW-0175">Coiled coil</keyword>
<evidence type="ECO:0000259" key="6">
    <source>
        <dbReference type="Pfam" id="PF25876"/>
    </source>
</evidence>
<dbReference type="Proteomes" id="UP001241747">
    <property type="component" value="Unassembled WGS sequence"/>
</dbReference>
<comment type="similarity">
    <text evidence="2">Belongs to the membrane fusion protein (MFP) (TC 8.A.1) family.</text>
</comment>
<comment type="caution">
    <text evidence="10">The sequence shown here is derived from an EMBL/GenBank/DDBJ whole genome shotgun (WGS) entry which is preliminary data.</text>
</comment>
<dbReference type="Pfam" id="PF25917">
    <property type="entry name" value="BSH_RND"/>
    <property type="match status" value="1"/>
</dbReference>
<dbReference type="InterPro" id="IPR058627">
    <property type="entry name" value="MdtA-like_C"/>
</dbReference>
<dbReference type="Gene3D" id="2.40.30.170">
    <property type="match status" value="1"/>
</dbReference>
<evidence type="ECO:0000259" key="9">
    <source>
        <dbReference type="Pfam" id="PF25967"/>
    </source>
</evidence>
<dbReference type="Gene3D" id="2.40.50.100">
    <property type="match status" value="1"/>
</dbReference>
<dbReference type="PROSITE" id="PS51257">
    <property type="entry name" value="PROKAR_LIPOPROTEIN"/>
    <property type="match status" value="1"/>
</dbReference>
<sequence length="411" mass="44143">MTHPMRSAFFFAPALLALSLAGCGQPTAQQSGPPPAPPVTVAHPSTRTVTDQDEYVGRFVAIDEVNVRARVSGYLDSIHFTDGQLVKQGDLLFTIDQRPFKIALQQAQANLAQAQANLDFTKADLERARSLLEDRNSTAISKQTFDQRTQAERTAAATVQSQEAAVRSAQLDLDFTEVKAPVSGQIGDRRVSVGNYVTGGTGGSPTLLAVIVSTNPIRFEFTIDEASLLRIQRRKADIKGDPVALKLIDDKGFVHNGKMDFLNNVIDRETGTIRGRAVFDNPNGLFRPGMFARIRLNSSDPHEVMVVPDAAIGTEQVKKFVYVVGPDNTVSQRFVTLGATVGDQRAILEGLTPQDVVVVNGLMRVRPGVTVTPQMADAPKADAPKADAPKADAPKADAPKADAPKADAPKA</sequence>
<dbReference type="RefSeq" id="WP_307500254.1">
    <property type="nucleotide sequence ID" value="NZ_JAUSVY010000004.1"/>
</dbReference>
<name>A0ABU0LEQ7_XANAG</name>
<dbReference type="InterPro" id="IPR006143">
    <property type="entry name" value="RND_pump_MFP"/>
</dbReference>
<evidence type="ECO:0000256" key="1">
    <source>
        <dbReference type="ARBA" id="ARBA00004196"/>
    </source>
</evidence>
<feature type="signal peptide" evidence="5">
    <location>
        <begin position="1"/>
        <end position="28"/>
    </location>
</feature>
<dbReference type="Gene3D" id="2.40.420.20">
    <property type="match status" value="1"/>
</dbReference>
<dbReference type="Pfam" id="PF25876">
    <property type="entry name" value="HH_MFP_RND"/>
    <property type="match status" value="1"/>
</dbReference>
<dbReference type="InterPro" id="IPR058626">
    <property type="entry name" value="MdtA-like_b-barrel"/>
</dbReference>
<proteinExistence type="inferred from homology"/>
<reference evidence="10 11" key="1">
    <citation type="submission" date="2023-07" db="EMBL/GenBank/DDBJ databases">
        <title>Genomic Encyclopedia of Type Strains, Phase IV (KMG-IV): sequencing the most valuable type-strain genomes for metagenomic binning, comparative biology and taxonomic classification.</title>
        <authorList>
            <person name="Goeker M."/>
        </authorList>
    </citation>
    <scope>NUCLEOTIDE SEQUENCE [LARGE SCALE GENOMIC DNA]</scope>
    <source>
        <strain evidence="10 11">DSM 3770</strain>
    </source>
</reference>
<dbReference type="PANTHER" id="PTHR30158:SF10">
    <property type="entry name" value="CATION EFFLUX PUMP"/>
    <property type="match status" value="1"/>
</dbReference>
<dbReference type="InterPro" id="IPR058625">
    <property type="entry name" value="MdtA-like_BSH"/>
</dbReference>
<gene>
    <name evidence="10" type="ORF">QOZ94_002417</name>
</gene>
<feature type="domain" description="Multidrug resistance protein MdtA-like alpha-helical hairpin" evidence="6">
    <location>
        <begin position="104"/>
        <end position="176"/>
    </location>
</feature>
<dbReference type="Pfam" id="PF25967">
    <property type="entry name" value="RND-MFP_C"/>
    <property type="match status" value="1"/>
</dbReference>
<evidence type="ECO:0000313" key="11">
    <source>
        <dbReference type="Proteomes" id="UP001241747"/>
    </source>
</evidence>
<dbReference type="Gene3D" id="1.10.287.470">
    <property type="entry name" value="Helix hairpin bin"/>
    <property type="match status" value="1"/>
</dbReference>
<protein>
    <submittedName>
        <fullName evidence="10">RND family efflux transporter MFP subunit</fullName>
    </submittedName>
</protein>
<feature type="coiled-coil region" evidence="3">
    <location>
        <begin position="104"/>
        <end position="131"/>
    </location>
</feature>
<feature type="chain" id="PRO_5045881510" evidence="5">
    <location>
        <begin position="29"/>
        <end position="411"/>
    </location>
</feature>